<dbReference type="OrthoDB" id="558092at2"/>
<accession>A0A5E4PI45</accession>
<dbReference type="EMBL" id="LR699119">
    <property type="protein sequence ID" value="VVC76011.1"/>
    <property type="molecule type" value="Genomic_DNA"/>
</dbReference>
<protein>
    <submittedName>
        <fullName evidence="1">Uncharacterized protein</fullName>
    </submittedName>
</protein>
<evidence type="ECO:0000313" key="2">
    <source>
        <dbReference type="Proteomes" id="UP000324194"/>
    </source>
</evidence>
<gene>
    <name evidence="1" type="ORF">AQUSIP_13120</name>
</gene>
<dbReference type="AlphaFoldDB" id="A0A5E4PI45"/>
<reference evidence="1 2" key="1">
    <citation type="submission" date="2019-08" db="EMBL/GenBank/DDBJ databases">
        <authorList>
            <person name="Guy L."/>
        </authorList>
    </citation>
    <scope>NUCLEOTIDE SEQUENCE [LARGE SCALE GENOMIC DNA]</scope>
    <source>
        <strain evidence="1 2">SGT-108</strain>
    </source>
</reference>
<evidence type="ECO:0000313" key="1">
    <source>
        <dbReference type="EMBL" id="VVC76011.1"/>
    </source>
</evidence>
<keyword evidence="2" id="KW-1185">Reference proteome</keyword>
<sequence>MSTRAVYTFIEQEPGTPDIEAYHVYKHFDGYPAGAAVFIKNAIDYAWPLPRYEACEFAAAFIAANKQTRKTLERAYPGGDVYLTTHFNDHGDLDYRYEILMHNKKLRVEAFKWNYESESWDSIFIGSLDDFVKKYK</sequence>
<proteinExistence type="predicted"/>
<dbReference type="KEGG" id="asip:AQUSIP_13120"/>
<name>A0A5E4PI45_9COXI</name>
<dbReference type="Proteomes" id="UP000324194">
    <property type="component" value="Chromosome 1"/>
</dbReference>
<dbReference type="RefSeq" id="WP_148339266.1">
    <property type="nucleotide sequence ID" value="NZ_LR699119.1"/>
</dbReference>
<organism evidence="1 2">
    <name type="scientific">Aquicella siphonis</name>
    <dbReference type="NCBI Taxonomy" id="254247"/>
    <lineage>
        <taxon>Bacteria</taxon>
        <taxon>Pseudomonadati</taxon>
        <taxon>Pseudomonadota</taxon>
        <taxon>Gammaproteobacteria</taxon>
        <taxon>Legionellales</taxon>
        <taxon>Coxiellaceae</taxon>
        <taxon>Aquicella</taxon>
    </lineage>
</organism>